<dbReference type="InterPro" id="IPR020845">
    <property type="entry name" value="AMP-binding_CS"/>
</dbReference>
<gene>
    <name evidence="5" type="ORF">AB8O55_23225</name>
</gene>
<dbReference type="InterPro" id="IPR020806">
    <property type="entry name" value="PKS_PP-bd"/>
</dbReference>
<accession>A0ABV4CPB0</accession>
<dbReference type="Gene3D" id="3.30.559.10">
    <property type="entry name" value="Chloramphenicol acetyltransferase-like domain"/>
    <property type="match status" value="1"/>
</dbReference>
<keyword evidence="3" id="KW-0597">Phosphoprotein</keyword>
<protein>
    <submittedName>
        <fullName evidence="5">Amino acid adenylation domain-containing protein</fullName>
    </submittedName>
</protein>
<dbReference type="EMBL" id="JBGEHV010000054">
    <property type="protein sequence ID" value="MEY8042333.1"/>
    <property type="molecule type" value="Genomic_DNA"/>
</dbReference>
<dbReference type="SUPFAM" id="SSF52777">
    <property type="entry name" value="CoA-dependent acyltransferases"/>
    <property type="match status" value="2"/>
</dbReference>
<dbReference type="InterPro" id="IPR023213">
    <property type="entry name" value="CAT-like_dom_sf"/>
</dbReference>
<evidence type="ECO:0000313" key="6">
    <source>
        <dbReference type="Proteomes" id="UP001564626"/>
    </source>
</evidence>
<dbReference type="InterPro" id="IPR006162">
    <property type="entry name" value="Ppantetheine_attach_site"/>
</dbReference>
<proteinExistence type="predicted"/>
<dbReference type="InterPro" id="IPR042099">
    <property type="entry name" value="ANL_N_sf"/>
</dbReference>
<dbReference type="InterPro" id="IPR045851">
    <property type="entry name" value="AMP-bd_C_sf"/>
</dbReference>
<dbReference type="SUPFAM" id="SSF56801">
    <property type="entry name" value="Acetyl-CoA synthetase-like"/>
    <property type="match status" value="1"/>
</dbReference>
<dbReference type="Gene3D" id="3.30.300.30">
    <property type="match status" value="1"/>
</dbReference>
<evidence type="ECO:0000256" key="1">
    <source>
        <dbReference type="ARBA" id="ARBA00001957"/>
    </source>
</evidence>
<dbReference type="NCBIfam" id="TIGR01733">
    <property type="entry name" value="AA-adenyl-dom"/>
    <property type="match status" value="1"/>
</dbReference>
<dbReference type="InterPro" id="IPR025110">
    <property type="entry name" value="AMP-bd_C"/>
</dbReference>
<sequence>MAAPPGQLRWSAQQEQMWIAEQVGADPSEHNLIYRFSLHGRVDDDRLAAALRAAVRRHPAFFTPPGWHEPVVRADLQVRVVEAISTSDNAVNEVLWAETEDPLSLENRVLARATLVHRSQEEHVLVWTVHRAAWDTSAAPTFMREIAAAYNGASAVTHLELAYSDFSYWQYEMLKRRGDDLRKWWSTASCSGVSLPLDHPGQGSDERLRGGAADHLAADLADGEVTSALAELGRAAGTELPTVVFGLLAFLVSQWNRQDEVTVGWTADIRPREHFDDVIGPFSNVLPISVRIDPLVDLPALLSTVDTCVARAVEHSDLPFAQIANAMSPPGAGRNPIVNLKYGFENAADAAPEVDLGGCRMALEAVRPNAVDVDVSVIVRERHDGLELVVSYRAGLFNRATLENFVESFRELVRSAVRKARTPLGQLNIVTDLQHEALARLASGGSSSPGVHETVLGAIYQHVASKPDSEAVRYDGRSYTYEEILTDARAIADTLVAHGVGQGARVLLLSHQSPVAVSAVLAASMVGAAYVPLDFEAPAARLSSIVQGAAAAALLVGTDAYGAQARELVGDSIPIIDLQAVTNAPHTGMGWTPQTLPTPDDTAYVIFTSGSTGAPKGVVVGQRALLHFSRELAVIFNMVSDDRVLAFARPSFDVSVLEVLVPLYVGAAICIATVEQRRDPEILADFIRDERVSVAELPPVLMPQLSGDFPDLRIVSVGGEPFPGSLVGEWARNGREFWNGYGATETTVGVTFMRCEGQWSTTPPIGRPLPGLHAYVLDTHDQLLPPTAIGELCIAGPSLADGYLEAPSLTANSFHFAPAVGERIYKTGDLARWRPDGNLDFYGRNDRQVQVNGFRVEPSDIEQVLSTMRCVEQIRVEFLEHHALGRCLIAFIVPVAGGAETDVAALRQEAANRLPEYAVPRRFVLLSQIPITPNGKVDRSALGRLLVRLDADTGGEADHAESSTERRLAEDLIGPALGVRNPDPAAQFFDLGGNSLQAAQIVGAIRERFSVQLTIAEFFQDSTIRGLAAKLDRAADSAIPPYADGPLS</sequence>
<evidence type="ECO:0000259" key="4">
    <source>
        <dbReference type="PROSITE" id="PS50075"/>
    </source>
</evidence>
<dbReference type="Pfam" id="PF00550">
    <property type="entry name" value="PP-binding"/>
    <property type="match status" value="1"/>
</dbReference>
<comment type="caution">
    <text evidence="5">The sequence shown here is derived from an EMBL/GenBank/DDBJ whole genome shotgun (WGS) entry which is preliminary data.</text>
</comment>
<dbReference type="PROSITE" id="PS00012">
    <property type="entry name" value="PHOSPHOPANTETHEINE"/>
    <property type="match status" value="1"/>
</dbReference>
<dbReference type="Gene3D" id="1.10.1200.10">
    <property type="entry name" value="ACP-like"/>
    <property type="match status" value="1"/>
</dbReference>
<dbReference type="Pfam" id="PF00668">
    <property type="entry name" value="Condensation"/>
    <property type="match status" value="1"/>
</dbReference>
<dbReference type="Proteomes" id="UP001564626">
    <property type="component" value="Unassembled WGS sequence"/>
</dbReference>
<dbReference type="PANTHER" id="PTHR45527">
    <property type="entry name" value="NONRIBOSOMAL PEPTIDE SYNTHETASE"/>
    <property type="match status" value="1"/>
</dbReference>
<dbReference type="Pfam" id="PF13193">
    <property type="entry name" value="AMP-binding_C"/>
    <property type="match status" value="1"/>
</dbReference>
<dbReference type="Gene3D" id="3.40.50.12780">
    <property type="entry name" value="N-terminal domain of ligase-like"/>
    <property type="match status" value="1"/>
</dbReference>
<dbReference type="RefSeq" id="WP_369775416.1">
    <property type="nucleotide sequence ID" value="NZ_JBGEHV010000054.1"/>
</dbReference>
<dbReference type="PANTHER" id="PTHR45527:SF1">
    <property type="entry name" value="FATTY ACID SYNTHASE"/>
    <property type="match status" value="1"/>
</dbReference>
<dbReference type="Pfam" id="PF00501">
    <property type="entry name" value="AMP-binding"/>
    <property type="match status" value="1"/>
</dbReference>
<dbReference type="InterPro" id="IPR010071">
    <property type="entry name" value="AA_adenyl_dom"/>
</dbReference>
<evidence type="ECO:0000313" key="5">
    <source>
        <dbReference type="EMBL" id="MEY8042333.1"/>
    </source>
</evidence>
<evidence type="ECO:0000256" key="3">
    <source>
        <dbReference type="ARBA" id="ARBA00022553"/>
    </source>
</evidence>
<dbReference type="PROSITE" id="PS00455">
    <property type="entry name" value="AMP_BINDING"/>
    <property type="match status" value="1"/>
</dbReference>
<dbReference type="InterPro" id="IPR009081">
    <property type="entry name" value="PP-bd_ACP"/>
</dbReference>
<dbReference type="PROSITE" id="PS50075">
    <property type="entry name" value="CARRIER"/>
    <property type="match status" value="1"/>
</dbReference>
<dbReference type="SUPFAM" id="SSF47336">
    <property type="entry name" value="ACP-like"/>
    <property type="match status" value="1"/>
</dbReference>
<feature type="domain" description="Carrier" evidence="4">
    <location>
        <begin position="959"/>
        <end position="1035"/>
    </location>
</feature>
<keyword evidence="6" id="KW-1185">Reference proteome</keyword>
<keyword evidence="2" id="KW-0596">Phosphopantetheine</keyword>
<organism evidence="5 6">
    <name type="scientific">Saccharopolyspora cebuensis</name>
    <dbReference type="NCBI Taxonomy" id="418759"/>
    <lineage>
        <taxon>Bacteria</taxon>
        <taxon>Bacillati</taxon>
        <taxon>Actinomycetota</taxon>
        <taxon>Actinomycetes</taxon>
        <taxon>Pseudonocardiales</taxon>
        <taxon>Pseudonocardiaceae</taxon>
        <taxon>Saccharopolyspora</taxon>
    </lineage>
</organism>
<reference evidence="5 6" key="1">
    <citation type="submission" date="2024-08" db="EMBL/GenBank/DDBJ databases">
        <title>Genome mining of Saccharopolyspora cebuensis PGLac3 from Nigerian medicinal plant.</title>
        <authorList>
            <person name="Ezeobiora C.E."/>
            <person name="Igbokwe N.H."/>
            <person name="Amin D.H."/>
            <person name="Mendie U.E."/>
        </authorList>
    </citation>
    <scope>NUCLEOTIDE SEQUENCE [LARGE SCALE GENOMIC DNA]</scope>
    <source>
        <strain evidence="5 6">PGLac3</strain>
    </source>
</reference>
<dbReference type="CDD" id="cd05930">
    <property type="entry name" value="A_NRPS"/>
    <property type="match status" value="1"/>
</dbReference>
<dbReference type="InterPro" id="IPR036736">
    <property type="entry name" value="ACP-like_sf"/>
</dbReference>
<dbReference type="SMART" id="SM00823">
    <property type="entry name" value="PKS_PP"/>
    <property type="match status" value="1"/>
</dbReference>
<comment type="cofactor">
    <cofactor evidence="1">
        <name>pantetheine 4'-phosphate</name>
        <dbReference type="ChEBI" id="CHEBI:47942"/>
    </cofactor>
</comment>
<dbReference type="InterPro" id="IPR000873">
    <property type="entry name" value="AMP-dep_synth/lig_dom"/>
</dbReference>
<dbReference type="InterPro" id="IPR001242">
    <property type="entry name" value="Condensation_dom"/>
</dbReference>
<name>A0ABV4CPB0_9PSEU</name>
<dbReference type="Gene3D" id="3.30.559.30">
    <property type="entry name" value="Nonribosomal peptide synthetase, condensation domain"/>
    <property type="match status" value="1"/>
</dbReference>
<evidence type="ECO:0000256" key="2">
    <source>
        <dbReference type="ARBA" id="ARBA00022450"/>
    </source>
</evidence>